<organism evidence="4 7">
    <name type="scientific">Didymodactylos carnosus</name>
    <dbReference type="NCBI Taxonomy" id="1234261"/>
    <lineage>
        <taxon>Eukaryota</taxon>
        <taxon>Metazoa</taxon>
        <taxon>Spiralia</taxon>
        <taxon>Gnathifera</taxon>
        <taxon>Rotifera</taxon>
        <taxon>Eurotatoria</taxon>
        <taxon>Bdelloidea</taxon>
        <taxon>Philodinida</taxon>
        <taxon>Philodinidae</taxon>
        <taxon>Didymodactylos</taxon>
    </lineage>
</organism>
<reference evidence="4" key="1">
    <citation type="submission" date="2021-02" db="EMBL/GenBank/DDBJ databases">
        <authorList>
            <person name="Nowell W R."/>
        </authorList>
    </citation>
    <scope>NUCLEOTIDE SEQUENCE</scope>
</reference>
<dbReference type="SMART" id="SM00612">
    <property type="entry name" value="Kelch"/>
    <property type="match status" value="4"/>
</dbReference>
<evidence type="ECO:0000313" key="5">
    <source>
        <dbReference type="EMBL" id="CAF3798184.1"/>
    </source>
</evidence>
<dbReference type="Gene3D" id="2.130.10.80">
    <property type="entry name" value="Galactose oxidase/kelch, beta-propeller"/>
    <property type="match status" value="2"/>
</dbReference>
<dbReference type="OrthoDB" id="10059915at2759"/>
<dbReference type="EMBL" id="CAJOBC010084147">
    <property type="protein sequence ID" value="CAF4312429.1"/>
    <property type="molecule type" value="Genomic_DNA"/>
</dbReference>
<proteinExistence type="predicted"/>
<keyword evidence="1" id="KW-0880">Kelch repeat</keyword>
<dbReference type="Proteomes" id="UP000682733">
    <property type="component" value="Unassembled WGS sequence"/>
</dbReference>
<dbReference type="InterPro" id="IPR037293">
    <property type="entry name" value="Gal_Oxidase_central_sf"/>
</dbReference>
<evidence type="ECO:0000313" key="7">
    <source>
        <dbReference type="Proteomes" id="UP000663829"/>
    </source>
</evidence>
<dbReference type="EMBL" id="CAJOBA010007290">
    <property type="protein sequence ID" value="CAF3798184.1"/>
    <property type="molecule type" value="Genomic_DNA"/>
</dbReference>
<dbReference type="PANTHER" id="PTHR24412:SF272">
    <property type="entry name" value="KELCH-LIKE PROTEIN DIABLO"/>
    <property type="match status" value="1"/>
</dbReference>
<dbReference type="EMBL" id="CAJNOK010007280">
    <property type="protein sequence ID" value="CAF1029931.1"/>
    <property type="molecule type" value="Genomic_DNA"/>
</dbReference>
<evidence type="ECO:0000256" key="1">
    <source>
        <dbReference type="ARBA" id="ARBA00022441"/>
    </source>
</evidence>
<dbReference type="InterPro" id="IPR015915">
    <property type="entry name" value="Kelch-typ_b-propeller"/>
</dbReference>
<dbReference type="SUPFAM" id="SSF117281">
    <property type="entry name" value="Kelch motif"/>
    <property type="match status" value="1"/>
</dbReference>
<name>A0A815NHF9_9BILA</name>
<protein>
    <recommendedName>
        <fullName evidence="8">Kelch repeat-containing protein</fullName>
    </recommendedName>
</protein>
<evidence type="ECO:0000313" key="3">
    <source>
        <dbReference type="EMBL" id="CAF1029931.1"/>
    </source>
</evidence>
<keyword evidence="2" id="KW-0677">Repeat</keyword>
<dbReference type="PANTHER" id="PTHR24412">
    <property type="entry name" value="KELCH PROTEIN"/>
    <property type="match status" value="1"/>
</dbReference>
<evidence type="ECO:0000313" key="6">
    <source>
        <dbReference type="EMBL" id="CAF4312429.1"/>
    </source>
</evidence>
<dbReference type="Proteomes" id="UP000677228">
    <property type="component" value="Unassembled WGS sequence"/>
</dbReference>
<evidence type="ECO:0000256" key="2">
    <source>
        <dbReference type="ARBA" id="ARBA00022737"/>
    </source>
</evidence>
<dbReference type="Gene3D" id="2.120.10.80">
    <property type="entry name" value="Kelch-type beta propeller"/>
    <property type="match status" value="1"/>
</dbReference>
<dbReference type="InterPro" id="IPR006652">
    <property type="entry name" value="Kelch_1"/>
</dbReference>
<dbReference type="Proteomes" id="UP000681722">
    <property type="component" value="Unassembled WGS sequence"/>
</dbReference>
<sequence length="340" mass="36420">MVVARVAHTSTFIPETNSVLITGGDSNNLWIGSPSTETFLSSNGSSALGRNMTEARFLHTADHLGPHEILIAGGSNTSNAEVFDPLLGITNRTVIMSAPRIEHKSALIDYGGVKRVLLMGGYYGVEMDISPTGEVYDNVTDTFKPVNNNMSSARVGHTATAIPNGTVVIAGGFSETFTPLDSIEVYSSASNIFVPLIARLSHARGYHTATYIPSIQAILFTGGEFNYTSSVALQTYELFDILSLTIIRNGTLLDPKTGGTATLLLNGEVLLVEGYDGFNDTITCELYNPMTDLWRAAASLNMARDGHTATLLENSGQVLICGGVIQPSYSVLDECELYHP</sequence>
<keyword evidence="7" id="KW-1185">Reference proteome</keyword>
<gene>
    <name evidence="4" type="ORF">GPM918_LOCUS34142</name>
    <name evidence="3" type="ORF">OVA965_LOCUS15936</name>
    <name evidence="6" type="ORF">SRO942_LOCUS34839</name>
    <name evidence="5" type="ORF">TMI583_LOCUS15944</name>
</gene>
<comment type="caution">
    <text evidence="4">The sequence shown here is derived from an EMBL/GenBank/DDBJ whole genome shotgun (WGS) entry which is preliminary data.</text>
</comment>
<dbReference type="Proteomes" id="UP000663829">
    <property type="component" value="Unassembled WGS sequence"/>
</dbReference>
<dbReference type="AlphaFoldDB" id="A0A815NHF9"/>
<evidence type="ECO:0000313" key="4">
    <source>
        <dbReference type="EMBL" id="CAF1434694.1"/>
    </source>
</evidence>
<accession>A0A815NHF9</accession>
<dbReference type="EMBL" id="CAJNOQ010018707">
    <property type="protein sequence ID" value="CAF1434694.1"/>
    <property type="molecule type" value="Genomic_DNA"/>
</dbReference>
<evidence type="ECO:0008006" key="8">
    <source>
        <dbReference type="Google" id="ProtNLM"/>
    </source>
</evidence>